<dbReference type="GeneID" id="20823682"/>
<evidence type="ECO:0000313" key="2">
    <source>
        <dbReference type="Proteomes" id="UP000008065"/>
    </source>
</evidence>
<dbReference type="AlphaFoldDB" id="F8N4G2"/>
<reference evidence="2" key="1">
    <citation type="journal article" date="2011" name="Genetics">
        <title>Massive changes in genome architecture accompany the transition to self-fertility in the filamentous fungus Neurospora tetrasperma.</title>
        <authorList>
            <person name="Ellison C.E."/>
            <person name="Stajich J.E."/>
            <person name="Jacobson D.J."/>
            <person name="Natvig D.O."/>
            <person name="Lapidus A."/>
            <person name="Foster B."/>
            <person name="Aerts A."/>
            <person name="Riley R."/>
            <person name="Lindquist E.A."/>
            <person name="Grigoriev I.V."/>
            <person name="Taylor J.W."/>
        </authorList>
    </citation>
    <scope>NUCLEOTIDE SEQUENCE [LARGE SCALE GENOMIC DNA]</scope>
    <source>
        <strain evidence="2">FGSC 2508 / P0657</strain>
    </source>
</reference>
<sequence length="72" mass="8242">MHNRPCPRSEQAYLLVTMQPNAKVKNEINRAVAIGHTLGRREAIKVTANACCHYISCWGVGRECPRPRWHLM</sequence>
<dbReference type="KEGG" id="nte:NEUTE1DRAFT118893"/>
<dbReference type="EMBL" id="GL891382">
    <property type="protein sequence ID" value="EGO52703.1"/>
    <property type="molecule type" value="Genomic_DNA"/>
</dbReference>
<gene>
    <name evidence="1" type="ORF">NEUTE1DRAFT_118893</name>
</gene>
<proteinExistence type="predicted"/>
<dbReference type="Proteomes" id="UP000008065">
    <property type="component" value="Unassembled WGS sequence"/>
</dbReference>
<dbReference type="RefSeq" id="XP_009856341.1">
    <property type="nucleotide sequence ID" value="XM_009858039.1"/>
</dbReference>
<dbReference type="HOGENOM" id="CLU_2722821_0_0_1"/>
<accession>F8N4G2</accession>
<dbReference type="VEuPathDB" id="FungiDB:NEUTE1DRAFT_118893"/>
<keyword evidence="2" id="KW-1185">Reference proteome</keyword>
<protein>
    <submittedName>
        <fullName evidence="1">Uncharacterized protein</fullName>
    </submittedName>
</protein>
<name>F8N4G2_NEUT8</name>
<organism evidence="1 2">
    <name type="scientific">Neurospora tetrasperma (strain FGSC 2508 / ATCC MYA-4615 / P0657)</name>
    <dbReference type="NCBI Taxonomy" id="510951"/>
    <lineage>
        <taxon>Eukaryota</taxon>
        <taxon>Fungi</taxon>
        <taxon>Dikarya</taxon>
        <taxon>Ascomycota</taxon>
        <taxon>Pezizomycotina</taxon>
        <taxon>Sordariomycetes</taxon>
        <taxon>Sordariomycetidae</taxon>
        <taxon>Sordariales</taxon>
        <taxon>Sordariaceae</taxon>
        <taxon>Neurospora</taxon>
    </lineage>
</organism>
<evidence type="ECO:0000313" key="1">
    <source>
        <dbReference type="EMBL" id="EGO52703.1"/>
    </source>
</evidence>